<evidence type="ECO:0000256" key="14">
    <source>
        <dbReference type="PROSITE-ProRule" id="PRU00169"/>
    </source>
</evidence>
<dbReference type="FunFam" id="3.30.565.10:FF:000010">
    <property type="entry name" value="Sensor histidine kinase RcsC"/>
    <property type="match status" value="1"/>
</dbReference>
<keyword evidence="8" id="KW-0547">Nucleotide-binding</keyword>
<dbReference type="InterPro" id="IPR004358">
    <property type="entry name" value="Sig_transdc_His_kin-like_C"/>
</dbReference>
<dbReference type="EMBL" id="CP046072">
    <property type="protein sequence ID" value="QSZ41909.1"/>
    <property type="molecule type" value="Genomic_DNA"/>
</dbReference>
<dbReference type="SUPFAM" id="SSF47384">
    <property type="entry name" value="Homodimeric domain of signal transducing histidine kinase"/>
    <property type="match status" value="1"/>
</dbReference>
<dbReference type="CDD" id="cd00130">
    <property type="entry name" value="PAS"/>
    <property type="match status" value="2"/>
</dbReference>
<dbReference type="PROSITE" id="PS50112">
    <property type="entry name" value="PAS"/>
    <property type="match status" value="1"/>
</dbReference>
<keyword evidence="6" id="KW-0808">Transferase</keyword>
<dbReference type="FunFam" id="1.10.287.130:FF:000004">
    <property type="entry name" value="Ethylene receptor 1"/>
    <property type="match status" value="1"/>
</dbReference>
<accession>A0A975B0F3</accession>
<dbReference type="NCBIfam" id="TIGR00229">
    <property type="entry name" value="sensory_box"/>
    <property type="match status" value="2"/>
</dbReference>
<protein>
    <recommendedName>
        <fullName evidence="3">histidine kinase</fullName>
        <ecNumber evidence="3">2.7.13.3</ecNumber>
    </recommendedName>
</protein>
<keyword evidence="22" id="KW-1185">Reference proteome</keyword>
<dbReference type="SMART" id="SM00448">
    <property type="entry name" value="REC"/>
    <property type="match status" value="1"/>
</dbReference>
<dbReference type="InterPro" id="IPR011620">
    <property type="entry name" value="Sig_transdc_His_kinase_LytS_TM"/>
</dbReference>
<evidence type="ECO:0000256" key="2">
    <source>
        <dbReference type="ARBA" id="ARBA00004651"/>
    </source>
</evidence>
<dbReference type="PRINTS" id="PR00344">
    <property type="entry name" value="BCTRLSENSOR"/>
</dbReference>
<dbReference type="InterPro" id="IPR001789">
    <property type="entry name" value="Sig_transdc_resp-reg_receiver"/>
</dbReference>
<dbReference type="Pfam" id="PF13426">
    <property type="entry name" value="PAS_9"/>
    <property type="match status" value="1"/>
</dbReference>
<dbReference type="KEGG" id="saqt:GJV85_07250"/>
<dbReference type="PANTHER" id="PTHR45339:SF1">
    <property type="entry name" value="HYBRID SIGNAL TRANSDUCTION HISTIDINE KINASE J"/>
    <property type="match status" value="1"/>
</dbReference>
<keyword evidence="9" id="KW-0418">Kinase</keyword>
<dbReference type="Pfam" id="PF08448">
    <property type="entry name" value="PAS_4"/>
    <property type="match status" value="1"/>
</dbReference>
<evidence type="ECO:0000259" key="17">
    <source>
        <dbReference type="PROSITE" id="PS50109"/>
    </source>
</evidence>
<proteinExistence type="predicted"/>
<dbReference type="SMART" id="SM00086">
    <property type="entry name" value="PAC"/>
    <property type="match status" value="2"/>
</dbReference>
<evidence type="ECO:0000256" key="3">
    <source>
        <dbReference type="ARBA" id="ARBA00012438"/>
    </source>
</evidence>
<dbReference type="AlphaFoldDB" id="A0A975B0F3"/>
<dbReference type="PROSITE" id="PS50110">
    <property type="entry name" value="RESPONSE_REGULATORY"/>
    <property type="match status" value="1"/>
</dbReference>
<gene>
    <name evidence="21" type="ORF">GJV85_07250</name>
</gene>
<dbReference type="EC" id="2.7.13.3" evidence="3"/>
<evidence type="ECO:0000256" key="6">
    <source>
        <dbReference type="ARBA" id="ARBA00022679"/>
    </source>
</evidence>
<comment type="subcellular location">
    <subcellularLocation>
        <location evidence="2">Cell membrane</location>
        <topology evidence="2">Multi-pass membrane protein</topology>
    </subcellularLocation>
</comment>
<feature type="transmembrane region" description="Helical" evidence="16">
    <location>
        <begin position="12"/>
        <end position="35"/>
    </location>
</feature>
<comment type="catalytic activity">
    <reaction evidence="1">
        <text>ATP + protein L-histidine = ADP + protein N-phospho-L-histidine.</text>
        <dbReference type="EC" id="2.7.13.3"/>
    </reaction>
</comment>
<evidence type="ECO:0000256" key="5">
    <source>
        <dbReference type="ARBA" id="ARBA00022553"/>
    </source>
</evidence>
<dbReference type="Gene3D" id="3.30.565.10">
    <property type="entry name" value="Histidine kinase-like ATPase, C-terminal domain"/>
    <property type="match status" value="1"/>
</dbReference>
<evidence type="ECO:0000256" key="13">
    <source>
        <dbReference type="ARBA" id="ARBA00023136"/>
    </source>
</evidence>
<feature type="domain" description="PAS" evidence="19">
    <location>
        <begin position="550"/>
        <end position="592"/>
    </location>
</feature>
<dbReference type="CDD" id="cd00082">
    <property type="entry name" value="HisKA"/>
    <property type="match status" value="1"/>
</dbReference>
<keyword evidence="5 14" id="KW-0597">Phosphoprotein</keyword>
<dbReference type="InterPro" id="IPR036890">
    <property type="entry name" value="HATPase_C_sf"/>
</dbReference>
<name>A0A975B0F3_9BACT</name>
<dbReference type="SUPFAM" id="SSF55785">
    <property type="entry name" value="PYP-like sensor domain (PAS domain)"/>
    <property type="match status" value="2"/>
</dbReference>
<dbReference type="RefSeq" id="WP_207560726.1">
    <property type="nucleotide sequence ID" value="NZ_CP046072.1"/>
</dbReference>
<reference evidence="21" key="2">
    <citation type="submission" date="2021-04" db="EMBL/GenBank/DDBJ databases">
        <title>Isolation and characterization of a novel species of the genus Sulfurimonas.</title>
        <authorList>
            <person name="Fukui M."/>
        </authorList>
    </citation>
    <scope>NUCLEOTIDE SEQUENCE</scope>
    <source>
        <strain evidence="21">H1576</strain>
    </source>
</reference>
<evidence type="ECO:0000256" key="8">
    <source>
        <dbReference type="ARBA" id="ARBA00022741"/>
    </source>
</evidence>
<dbReference type="InterPro" id="IPR000700">
    <property type="entry name" value="PAS-assoc_C"/>
</dbReference>
<evidence type="ECO:0000256" key="11">
    <source>
        <dbReference type="ARBA" id="ARBA00022989"/>
    </source>
</evidence>
<reference evidence="21" key="1">
    <citation type="submission" date="2019-11" db="EMBL/GenBank/DDBJ databases">
        <authorList>
            <person name="Kojima H."/>
        </authorList>
    </citation>
    <scope>NUCLEOTIDE SEQUENCE</scope>
    <source>
        <strain evidence="21">H1576</strain>
    </source>
</reference>
<dbReference type="CDD" id="cd16922">
    <property type="entry name" value="HATPase_EvgS-ArcB-TorS-like"/>
    <property type="match status" value="1"/>
</dbReference>
<feature type="transmembrane region" description="Helical" evidence="16">
    <location>
        <begin position="72"/>
        <end position="91"/>
    </location>
</feature>
<keyword evidence="12" id="KW-0902">Two-component regulatory system</keyword>
<dbReference type="InterPro" id="IPR013656">
    <property type="entry name" value="PAS_4"/>
</dbReference>
<evidence type="ECO:0000313" key="22">
    <source>
        <dbReference type="Proteomes" id="UP000671852"/>
    </source>
</evidence>
<feature type="domain" description="Histidine kinase" evidence="17">
    <location>
        <begin position="689"/>
        <end position="908"/>
    </location>
</feature>
<feature type="transmembrane region" description="Helical" evidence="16">
    <location>
        <begin position="42"/>
        <end position="66"/>
    </location>
</feature>
<keyword evidence="11 16" id="KW-1133">Transmembrane helix</keyword>
<dbReference type="Proteomes" id="UP000671852">
    <property type="component" value="Chromosome"/>
</dbReference>
<feature type="domain" description="PAC" evidence="20">
    <location>
        <begin position="497"/>
        <end position="549"/>
    </location>
</feature>
<dbReference type="InterPro" id="IPR003661">
    <property type="entry name" value="HisK_dim/P_dom"/>
</dbReference>
<feature type="transmembrane region" description="Helical" evidence="16">
    <location>
        <begin position="140"/>
        <end position="162"/>
    </location>
</feature>
<evidence type="ECO:0000259" key="18">
    <source>
        <dbReference type="PROSITE" id="PS50110"/>
    </source>
</evidence>
<dbReference type="CDD" id="cd17546">
    <property type="entry name" value="REC_hyHK_CKI1_RcsC-like"/>
    <property type="match status" value="1"/>
</dbReference>
<dbReference type="InterPro" id="IPR005467">
    <property type="entry name" value="His_kinase_dom"/>
</dbReference>
<dbReference type="InterPro" id="IPR036097">
    <property type="entry name" value="HisK_dim/P_sf"/>
</dbReference>
<keyword evidence="15" id="KW-0175">Coiled coil</keyword>
<keyword evidence="13 16" id="KW-0472">Membrane</keyword>
<feature type="transmembrane region" description="Helical" evidence="16">
    <location>
        <begin position="174"/>
        <end position="193"/>
    </location>
</feature>
<dbReference type="Gene3D" id="6.10.340.10">
    <property type="match status" value="1"/>
</dbReference>
<feature type="modified residue" description="4-aspartylphosphate" evidence="14">
    <location>
        <position position="979"/>
    </location>
</feature>
<evidence type="ECO:0000256" key="16">
    <source>
        <dbReference type="SAM" id="Phobius"/>
    </source>
</evidence>
<evidence type="ECO:0000259" key="20">
    <source>
        <dbReference type="PROSITE" id="PS50113"/>
    </source>
</evidence>
<dbReference type="PROSITE" id="PS50109">
    <property type="entry name" value="HIS_KIN"/>
    <property type="match status" value="1"/>
</dbReference>
<dbReference type="InterPro" id="IPR035965">
    <property type="entry name" value="PAS-like_dom_sf"/>
</dbReference>
<dbReference type="Pfam" id="PF00072">
    <property type="entry name" value="Response_reg"/>
    <property type="match status" value="1"/>
</dbReference>
<evidence type="ECO:0000256" key="12">
    <source>
        <dbReference type="ARBA" id="ARBA00023012"/>
    </source>
</evidence>
<dbReference type="PROSITE" id="PS50113">
    <property type="entry name" value="PAC"/>
    <property type="match status" value="1"/>
</dbReference>
<evidence type="ECO:0000256" key="9">
    <source>
        <dbReference type="ARBA" id="ARBA00022777"/>
    </source>
</evidence>
<dbReference type="GO" id="GO:0000155">
    <property type="term" value="F:phosphorelay sensor kinase activity"/>
    <property type="evidence" value="ECO:0007669"/>
    <property type="project" value="InterPro"/>
</dbReference>
<evidence type="ECO:0000256" key="15">
    <source>
        <dbReference type="SAM" id="Coils"/>
    </source>
</evidence>
<dbReference type="GO" id="GO:0005886">
    <property type="term" value="C:plasma membrane"/>
    <property type="evidence" value="ECO:0007669"/>
    <property type="project" value="UniProtKB-SubCell"/>
</dbReference>
<dbReference type="InterPro" id="IPR001610">
    <property type="entry name" value="PAC"/>
</dbReference>
<evidence type="ECO:0000256" key="1">
    <source>
        <dbReference type="ARBA" id="ARBA00000085"/>
    </source>
</evidence>
<dbReference type="SUPFAM" id="SSF52172">
    <property type="entry name" value="CheY-like"/>
    <property type="match status" value="1"/>
</dbReference>
<organism evidence="21 22">
    <name type="scientific">Sulfurimonas aquatica</name>
    <dbReference type="NCBI Taxonomy" id="2672570"/>
    <lineage>
        <taxon>Bacteria</taxon>
        <taxon>Pseudomonadati</taxon>
        <taxon>Campylobacterota</taxon>
        <taxon>Epsilonproteobacteria</taxon>
        <taxon>Campylobacterales</taxon>
        <taxon>Sulfurimonadaceae</taxon>
        <taxon>Sulfurimonas</taxon>
    </lineage>
</organism>
<dbReference type="GO" id="GO:0071555">
    <property type="term" value="P:cell wall organization"/>
    <property type="evidence" value="ECO:0007669"/>
    <property type="project" value="InterPro"/>
</dbReference>
<dbReference type="InterPro" id="IPR011006">
    <property type="entry name" value="CheY-like_superfamily"/>
</dbReference>
<dbReference type="InterPro" id="IPR000014">
    <property type="entry name" value="PAS"/>
</dbReference>
<feature type="transmembrane region" description="Helical" evidence="16">
    <location>
        <begin position="103"/>
        <end position="120"/>
    </location>
</feature>
<evidence type="ECO:0000256" key="7">
    <source>
        <dbReference type="ARBA" id="ARBA00022692"/>
    </source>
</evidence>
<dbReference type="SMART" id="SM00387">
    <property type="entry name" value="HATPase_c"/>
    <property type="match status" value="1"/>
</dbReference>
<keyword evidence="10" id="KW-0067">ATP-binding</keyword>
<keyword evidence="4" id="KW-1003">Cell membrane</keyword>
<dbReference type="PANTHER" id="PTHR45339">
    <property type="entry name" value="HYBRID SIGNAL TRANSDUCTION HISTIDINE KINASE J"/>
    <property type="match status" value="1"/>
</dbReference>
<dbReference type="SMART" id="SM00388">
    <property type="entry name" value="HisKA"/>
    <property type="match status" value="1"/>
</dbReference>
<evidence type="ECO:0000256" key="4">
    <source>
        <dbReference type="ARBA" id="ARBA00022475"/>
    </source>
</evidence>
<evidence type="ECO:0000259" key="19">
    <source>
        <dbReference type="PROSITE" id="PS50112"/>
    </source>
</evidence>
<dbReference type="SUPFAM" id="SSF55874">
    <property type="entry name" value="ATPase domain of HSP90 chaperone/DNA topoisomerase II/histidine kinase"/>
    <property type="match status" value="1"/>
</dbReference>
<dbReference type="GO" id="GO:0005524">
    <property type="term" value="F:ATP binding"/>
    <property type="evidence" value="ECO:0007669"/>
    <property type="project" value="UniProtKB-KW"/>
</dbReference>
<feature type="domain" description="Response regulatory" evidence="18">
    <location>
        <begin position="930"/>
        <end position="1046"/>
    </location>
</feature>
<dbReference type="Gene3D" id="3.40.50.2300">
    <property type="match status" value="1"/>
</dbReference>
<keyword evidence="7 16" id="KW-0812">Transmembrane</keyword>
<dbReference type="Gene3D" id="1.10.287.130">
    <property type="match status" value="1"/>
</dbReference>
<dbReference type="Pfam" id="PF07694">
    <property type="entry name" value="5TM-5TMR_LYT"/>
    <property type="match status" value="1"/>
</dbReference>
<dbReference type="Pfam" id="PF02518">
    <property type="entry name" value="HATPase_c"/>
    <property type="match status" value="1"/>
</dbReference>
<evidence type="ECO:0000256" key="10">
    <source>
        <dbReference type="ARBA" id="ARBA00022840"/>
    </source>
</evidence>
<dbReference type="SMART" id="SM00091">
    <property type="entry name" value="PAS"/>
    <property type="match status" value="2"/>
</dbReference>
<dbReference type="InterPro" id="IPR003594">
    <property type="entry name" value="HATPase_dom"/>
</dbReference>
<dbReference type="Pfam" id="PF00512">
    <property type="entry name" value="HisKA"/>
    <property type="match status" value="1"/>
</dbReference>
<feature type="coiled-coil region" evidence="15">
    <location>
        <begin position="398"/>
        <end position="432"/>
    </location>
</feature>
<evidence type="ECO:0000313" key="21">
    <source>
        <dbReference type="EMBL" id="QSZ41909.1"/>
    </source>
</evidence>
<sequence length="1047" mass="119740">MFPYSKYLPRISFIILFSFLAYFGNYFSLPFFFGVDFIFGSIFVMLSIAFFGFVPGVIVAIIGGLYTTFLWGHSYALIVFTAEAIFVGYLYRKVSSNLVLIDFAYWLFIGAPLVLFFYTQQLGMNFDTASFIALKQTLNGVFNTLIAGITILLLQLNSKLLINRIEKKVSIKNILFYVFFSVITVTAGAPIIYEGYSQKSEKEEALYKLLHNEAMEYFKYLEQYSNLQKKPEFDYFHFKKRNFKLERKDENIVYMNGNMASDVKTGKSLSTDVEGLYIWLPDSDLQIMKLWKSGIYYISTVSILDDKEYVLTLEYPSKELVKDLESGRLKPFISLNIMMFFGIIFSFFVSRWMSRSIHEIAHKSQKISKSIFESENVEFFSSPIQEYDDLQKALEIMTKELLKGIKELNGLNENLEREVAKQTATIQNIINTAPVRIFWKDKNLNYLGCNKLFANYANLEDENDIVGKSDYEMPWSASADKYRENDIRMLKTGVSAIEVEKPILLKNGEKRWVSISKVPLRSEDGIVYGVLGIFSDITKLKEYQTSLREEKQRYKALMKYASDGIFILDMNGKIIECSNIASELLGYSIEEMKELHIYDWDVLHSKEESLEHVKNTPYKPFKFQTKHKRKDGSIYDASIVVVKIKMEGNEYVYASVRDITVEMQKALELSRAKDEAESASEAKSRFLANMSHEIRTPMTGLLGFIQRLQKEEKDTQRIEQFQIVQNSGETLLNLINDILDFSKIESGKMEIEKAPISLYSFFNDLPSIFKELASEKNINLLNNISKNLPEYILGDKNRLKQILFNLISNAIKFTSSGGNVILEVSFNEKDRLLYVSVLDTGIGIAKENQIKVFDAFSQEDVSTTRKFGGTGLGLTISSRLIELMGGELKLESEQNNGSKFYFEIPIEISSGEIEDHSTKDIGEDISFKGHVLVVEDNKTNQLLMGMILDDFDISYDIANDGEEAVLKCKSQKYDMVLMDENMPVLNGIGATKLIRKLEHYVSTPIIAVTANALMGDKEKFLNAGMNGYISKPYSEDDIVKILTQYLS</sequence>
<dbReference type="Gene3D" id="3.30.450.20">
    <property type="entry name" value="PAS domain"/>
    <property type="match status" value="2"/>
</dbReference>